<dbReference type="EMBL" id="JTAK01000002">
    <property type="protein sequence ID" value="KHO65283.1"/>
    <property type="molecule type" value="Genomic_DNA"/>
</dbReference>
<dbReference type="RefSeq" id="WP_039606029.1">
    <property type="nucleotide sequence ID" value="NZ_FMUP01000001.1"/>
</dbReference>
<dbReference type="OrthoDB" id="5421165at2"/>
<name>A0A0B3BLG2_9PSED</name>
<comment type="caution">
    <text evidence="1">The sequence shown here is derived from an EMBL/GenBank/DDBJ whole genome shotgun (WGS) entry which is preliminary data.</text>
</comment>
<dbReference type="Proteomes" id="UP000030980">
    <property type="component" value="Unassembled WGS sequence"/>
</dbReference>
<organism evidence="1 2">
    <name type="scientific">Pseudomonas flexibilis</name>
    <dbReference type="NCBI Taxonomy" id="706570"/>
    <lineage>
        <taxon>Bacteria</taxon>
        <taxon>Pseudomonadati</taxon>
        <taxon>Pseudomonadota</taxon>
        <taxon>Gammaproteobacteria</taxon>
        <taxon>Pseudomonadales</taxon>
        <taxon>Pseudomonadaceae</taxon>
        <taxon>Pseudomonas</taxon>
    </lineage>
</organism>
<dbReference type="STRING" id="706570.PT85_04110"/>
<proteinExistence type="predicted"/>
<accession>A0A0B3BLG2</accession>
<evidence type="ECO:0000313" key="1">
    <source>
        <dbReference type="EMBL" id="KHO65283.1"/>
    </source>
</evidence>
<reference evidence="1 2" key="1">
    <citation type="submission" date="2014-11" db="EMBL/GenBank/DDBJ databases">
        <title>Genome sequence of Pseudomonas tuomuerensis JCM 14085.</title>
        <authorList>
            <person name="Shin S.-K."/>
            <person name="Yi H."/>
        </authorList>
    </citation>
    <scope>NUCLEOTIDE SEQUENCE [LARGE SCALE GENOMIC DNA]</scope>
    <source>
        <strain evidence="1 2">JCM 14085</strain>
    </source>
</reference>
<protein>
    <submittedName>
        <fullName evidence="1">Regulator</fullName>
    </submittedName>
</protein>
<gene>
    <name evidence="1" type="ORF">PT85_04110</name>
</gene>
<dbReference type="AlphaFoldDB" id="A0A0B3BLG2"/>
<evidence type="ECO:0000313" key="2">
    <source>
        <dbReference type="Proteomes" id="UP000030980"/>
    </source>
</evidence>
<sequence>MPTYDYRCEANGQVYEVHHPMALSPRTWGDLRAACCSLPDDAAIPDNAPVTKLMSAAGVVNSRVLKNPEAPACARGGCAGNCV</sequence>
<keyword evidence="2" id="KW-1185">Reference proteome</keyword>